<dbReference type="Gene3D" id="3.40.1190.10">
    <property type="entry name" value="Mur-like, catalytic domain"/>
    <property type="match status" value="1"/>
</dbReference>
<feature type="domain" description="Mur ligase central" evidence="17">
    <location>
        <begin position="112"/>
        <end position="291"/>
    </location>
</feature>
<dbReference type="HOGENOM" id="CLU_028104_2_2_0"/>
<feature type="binding site" evidence="14">
    <location>
        <begin position="114"/>
        <end position="120"/>
    </location>
    <ligand>
        <name>ATP</name>
        <dbReference type="ChEBI" id="CHEBI:30616"/>
    </ligand>
</feature>
<comment type="similarity">
    <text evidence="14">Belongs to the MurCDEF family.</text>
</comment>
<dbReference type="STRING" id="314344.AL013_07815"/>
<keyword evidence="11 14" id="KW-0131">Cell cycle</keyword>
<dbReference type="PANTHER" id="PTHR43445">
    <property type="entry name" value="UDP-N-ACETYLMURAMATE--L-ALANINE LIGASE-RELATED"/>
    <property type="match status" value="1"/>
</dbReference>
<organism evidence="18 19">
    <name type="scientific">Mariprofundus ferrooxydans PV-1</name>
    <dbReference type="NCBI Taxonomy" id="314345"/>
    <lineage>
        <taxon>Bacteria</taxon>
        <taxon>Pseudomonadati</taxon>
        <taxon>Pseudomonadota</taxon>
        <taxon>Candidatius Mariprofundia</taxon>
        <taxon>Mariprofundales</taxon>
        <taxon>Mariprofundaceae</taxon>
        <taxon>Mariprofundus</taxon>
    </lineage>
</organism>
<keyword evidence="7 14" id="KW-0547">Nucleotide-binding</keyword>
<dbReference type="Gene3D" id="3.40.50.720">
    <property type="entry name" value="NAD(P)-binding Rossmann-like Domain"/>
    <property type="match status" value="1"/>
</dbReference>
<evidence type="ECO:0000256" key="12">
    <source>
        <dbReference type="ARBA" id="ARBA00023316"/>
    </source>
</evidence>
<feature type="domain" description="Mur ligase N-terminal catalytic" evidence="15">
    <location>
        <begin position="9"/>
        <end position="107"/>
    </location>
</feature>
<proteinExistence type="inferred from homology"/>
<evidence type="ECO:0000256" key="9">
    <source>
        <dbReference type="ARBA" id="ARBA00022960"/>
    </source>
</evidence>
<dbReference type="GO" id="GO:0071555">
    <property type="term" value="P:cell wall organization"/>
    <property type="evidence" value="ECO:0007669"/>
    <property type="project" value="UniProtKB-KW"/>
</dbReference>
<evidence type="ECO:0000313" key="18">
    <source>
        <dbReference type="EMBL" id="EAU54392.1"/>
    </source>
</evidence>
<dbReference type="SUPFAM" id="SSF51984">
    <property type="entry name" value="MurCD N-terminal domain"/>
    <property type="match status" value="1"/>
</dbReference>
<evidence type="ECO:0000259" key="16">
    <source>
        <dbReference type="Pfam" id="PF02875"/>
    </source>
</evidence>
<evidence type="ECO:0000256" key="7">
    <source>
        <dbReference type="ARBA" id="ARBA00022741"/>
    </source>
</evidence>
<dbReference type="InParanoid" id="Q0EYH5"/>
<comment type="subcellular location">
    <subcellularLocation>
        <location evidence="1 14">Cytoplasm</location>
    </subcellularLocation>
</comment>
<keyword evidence="6 14" id="KW-0132">Cell division</keyword>
<evidence type="ECO:0000256" key="8">
    <source>
        <dbReference type="ARBA" id="ARBA00022840"/>
    </source>
</evidence>
<dbReference type="GO" id="GO:0009252">
    <property type="term" value="P:peptidoglycan biosynthetic process"/>
    <property type="evidence" value="ECO:0007669"/>
    <property type="project" value="UniProtKB-UniRule"/>
</dbReference>
<dbReference type="HAMAP" id="MF_00046">
    <property type="entry name" value="MurC"/>
    <property type="match status" value="1"/>
</dbReference>
<name>Q0EYH5_9PROT</name>
<comment type="caution">
    <text evidence="18">The sequence shown here is derived from an EMBL/GenBank/DDBJ whole genome shotgun (WGS) entry which is preliminary data.</text>
</comment>
<evidence type="ECO:0000256" key="2">
    <source>
        <dbReference type="ARBA" id="ARBA00004752"/>
    </source>
</evidence>
<dbReference type="Pfam" id="PF02875">
    <property type="entry name" value="Mur_ligase_C"/>
    <property type="match status" value="1"/>
</dbReference>
<keyword evidence="5 14" id="KW-0436">Ligase</keyword>
<evidence type="ECO:0000256" key="14">
    <source>
        <dbReference type="HAMAP-Rule" id="MF_00046"/>
    </source>
</evidence>
<dbReference type="InterPro" id="IPR036615">
    <property type="entry name" value="Mur_ligase_C_dom_sf"/>
</dbReference>
<keyword evidence="10 14" id="KW-0573">Peptidoglycan synthesis</keyword>
<dbReference type="Pfam" id="PF01225">
    <property type="entry name" value="Mur_ligase"/>
    <property type="match status" value="1"/>
</dbReference>
<dbReference type="eggNOG" id="COG0773">
    <property type="taxonomic scope" value="Bacteria"/>
</dbReference>
<evidence type="ECO:0000259" key="15">
    <source>
        <dbReference type="Pfam" id="PF01225"/>
    </source>
</evidence>
<evidence type="ECO:0000256" key="6">
    <source>
        <dbReference type="ARBA" id="ARBA00022618"/>
    </source>
</evidence>
<evidence type="ECO:0000256" key="1">
    <source>
        <dbReference type="ARBA" id="ARBA00004496"/>
    </source>
</evidence>
<dbReference type="FunCoup" id="Q0EYH5">
    <property type="interactions" value="335"/>
</dbReference>
<evidence type="ECO:0000256" key="10">
    <source>
        <dbReference type="ARBA" id="ARBA00022984"/>
    </source>
</evidence>
<dbReference type="GO" id="GO:0005737">
    <property type="term" value="C:cytoplasm"/>
    <property type="evidence" value="ECO:0007669"/>
    <property type="project" value="UniProtKB-SubCell"/>
</dbReference>
<dbReference type="PANTHER" id="PTHR43445:SF3">
    <property type="entry name" value="UDP-N-ACETYLMURAMATE--L-ALANINE LIGASE"/>
    <property type="match status" value="1"/>
</dbReference>
<keyword evidence="9 14" id="KW-0133">Cell shape</keyword>
<dbReference type="AlphaFoldDB" id="Q0EYH5"/>
<dbReference type="UniPathway" id="UPA00219"/>
<dbReference type="EMBL" id="AATS01000009">
    <property type="protein sequence ID" value="EAU54392.1"/>
    <property type="molecule type" value="Genomic_DNA"/>
</dbReference>
<sequence>MLMKARVNHIHLVGIGGIGMSGIAELLHNQGFIVTGSDAAEGPNVVRLRSLGITVTIGHAAANVRDAQVVVLSSAINPANPEIAAAEKRGIPVIPRAEMLAELMRMKQGVAVAGSHGKTTMTSLIAHGMEAAGMDPTYIIGGRLTATGSNARLGASPWLVAEADESDGSFLRLSPTIAVVSNIDPEHLDHYGDFATLQEAFRTFVNLVPFYGRVVLHHEHPHVAALRLGLHKPVTTYGSSLQADLHLLESRAGSEGQCFTAASREHGNLGEFHLPMPGRHNAENALAAMAVLMDLGIDIETIRSALASFEGIQRRFQRTSCGTGVMVDDYAHHPREVLATLVAARDCWPERHISVIFQPHRFTRTRDLMDDFMGAFDTANEVSLLPIYAASEAAIEGVNSQALCQGMLARGHRHVSLLENLDEAAAAVREQLAAGHIVLLMGAGSIGALAARLREEMA</sequence>
<dbReference type="InterPro" id="IPR005758">
    <property type="entry name" value="UDP-N-AcMur_Ala_ligase_MurC"/>
</dbReference>
<dbReference type="Pfam" id="PF08245">
    <property type="entry name" value="Mur_ligase_M"/>
    <property type="match status" value="1"/>
</dbReference>
<dbReference type="GO" id="GO:0051301">
    <property type="term" value="P:cell division"/>
    <property type="evidence" value="ECO:0007669"/>
    <property type="project" value="UniProtKB-KW"/>
</dbReference>
<dbReference type="Proteomes" id="UP000005297">
    <property type="component" value="Unassembled WGS sequence"/>
</dbReference>
<protein>
    <recommendedName>
        <fullName evidence="3 14">UDP-N-acetylmuramate--L-alanine ligase</fullName>
        <ecNumber evidence="3 14">6.3.2.8</ecNumber>
    </recommendedName>
    <alternativeName>
        <fullName evidence="14">UDP-N-acetylmuramoyl-L-alanine synthetase</fullName>
    </alternativeName>
</protein>
<keyword evidence="8 14" id="KW-0067">ATP-binding</keyword>
<dbReference type="InterPro" id="IPR013221">
    <property type="entry name" value="Mur_ligase_cen"/>
</dbReference>
<dbReference type="InterPro" id="IPR004101">
    <property type="entry name" value="Mur_ligase_C"/>
</dbReference>
<reference evidence="18 19" key="1">
    <citation type="submission" date="2006-09" db="EMBL/GenBank/DDBJ databases">
        <authorList>
            <person name="Emerson D."/>
            <person name="Ferriera S."/>
            <person name="Johnson J."/>
            <person name="Kravitz S."/>
            <person name="Halpern A."/>
            <person name="Remington K."/>
            <person name="Beeson K."/>
            <person name="Tran B."/>
            <person name="Rogers Y.-H."/>
            <person name="Friedman R."/>
            <person name="Venter J.C."/>
        </authorList>
    </citation>
    <scope>NUCLEOTIDE SEQUENCE [LARGE SCALE GENOMIC DNA]</scope>
    <source>
        <strain evidence="18 19">PV-1</strain>
    </source>
</reference>
<dbReference type="GO" id="GO:0008360">
    <property type="term" value="P:regulation of cell shape"/>
    <property type="evidence" value="ECO:0007669"/>
    <property type="project" value="UniProtKB-KW"/>
</dbReference>
<feature type="domain" description="Mur ligase C-terminal" evidence="16">
    <location>
        <begin position="314"/>
        <end position="444"/>
    </location>
</feature>
<evidence type="ECO:0000259" key="17">
    <source>
        <dbReference type="Pfam" id="PF08245"/>
    </source>
</evidence>
<dbReference type="InterPro" id="IPR000713">
    <property type="entry name" value="Mur_ligase_N"/>
</dbReference>
<dbReference type="SUPFAM" id="SSF53623">
    <property type="entry name" value="MurD-like peptide ligases, catalytic domain"/>
    <property type="match status" value="1"/>
</dbReference>
<evidence type="ECO:0000256" key="4">
    <source>
        <dbReference type="ARBA" id="ARBA00022490"/>
    </source>
</evidence>
<dbReference type="NCBIfam" id="TIGR01082">
    <property type="entry name" value="murC"/>
    <property type="match status" value="1"/>
</dbReference>
<accession>Q0EYH5</accession>
<dbReference type="InterPro" id="IPR036565">
    <property type="entry name" value="Mur-like_cat_sf"/>
</dbReference>
<dbReference type="GO" id="GO:0005524">
    <property type="term" value="F:ATP binding"/>
    <property type="evidence" value="ECO:0007669"/>
    <property type="project" value="UniProtKB-UniRule"/>
</dbReference>
<evidence type="ECO:0000256" key="11">
    <source>
        <dbReference type="ARBA" id="ARBA00023306"/>
    </source>
</evidence>
<comment type="function">
    <text evidence="14">Cell wall formation.</text>
</comment>
<dbReference type="Gene3D" id="3.90.190.20">
    <property type="entry name" value="Mur ligase, C-terminal domain"/>
    <property type="match status" value="1"/>
</dbReference>
<dbReference type="EC" id="6.3.2.8" evidence="3 14"/>
<gene>
    <name evidence="14" type="primary">murC</name>
    <name evidence="18" type="ORF">SPV1_00395</name>
</gene>
<evidence type="ECO:0000256" key="13">
    <source>
        <dbReference type="ARBA" id="ARBA00047833"/>
    </source>
</evidence>
<evidence type="ECO:0000256" key="3">
    <source>
        <dbReference type="ARBA" id="ARBA00012211"/>
    </source>
</evidence>
<comment type="pathway">
    <text evidence="2 14">Cell wall biogenesis; peptidoglycan biosynthesis.</text>
</comment>
<evidence type="ECO:0000256" key="5">
    <source>
        <dbReference type="ARBA" id="ARBA00022598"/>
    </source>
</evidence>
<dbReference type="SUPFAM" id="SSF53244">
    <property type="entry name" value="MurD-like peptide ligases, peptide-binding domain"/>
    <property type="match status" value="1"/>
</dbReference>
<dbReference type="InterPro" id="IPR050061">
    <property type="entry name" value="MurCDEF_pg_biosynth"/>
</dbReference>
<comment type="catalytic activity">
    <reaction evidence="13 14">
        <text>UDP-N-acetyl-alpha-D-muramate + L-alanine + ATP = UDP-N-acetyl-alpha-D-muramoyl-L-alanine + ADP + phosphate + H(+)</text>
        <dbReference type="Rhea" id="RHEA:23372"/>
        <dbReference type="ChEBI" id="CHEBI:15378"/>
        <dbReference type="ChEBI" id="CHEBI:30616"/>
        <dbReference type="ChEBI" id="CHEBI:43474"/>
        <dbReference type="ChEBI" id="CHEBI:57972"/>
        <dbReference type="ChEBI" id="CHEBI:70757"/>
        <dbReference type="ChEBI" id="CHEBI:83898"/>
        <dbReference type="ChEBI" id="CHEBI:456216"/>
        <dbReference type="EC" id="6.3.2.8"/>
    </reaction>
</comment>
<keyword evidence="12 14" id="KW-0961">Cell wall biogenesis/degradation</keyword>
<dbReference type="GO" id="GO:0008763">
    <property type="term" value="F:UDP-N-acetylmuramate-L-alanine ligase activity"/>
    <property type="evidence" value="ECO:0007669"/>
    <property type="project" value="UniProtKB-UniRule"/>
</dbReference>
<keyword evidence="19" id="KW-1185">Reference proteome</keyword>
<evidence type="ECO:0000313" key="19">
    <source>
        <dbReference type="Proteomes" id="UP000005297"/>
    </source>
</evidence>
<keyword evidence="4 14" id="KW-0963">Cytoplasm</keyword>